<gene>
    <name evidence="6" type="ORF">KSP40_PGU008360</name>
</gene>
<evidence type="ECO:0000256" key="1">
    <source>
        <dbReference type="ARBA" id="ARBA00004141"/>
    </source>
</evidence>
<comment type="subcellular location">
    <subcellularLocation>
        <location evidence="1">Membrane</location>
        <topology evidence="1">Multi-pass membrane protein</topology>
    </subcellularLocation>
</comment>
<evidence type="ECO:0000256" key="5">
    <source>
        <dbReference type="ARBA" id="ARBA00023136"/>
    </source>
</evidence>
<dbReference type="Pfam" id="PF01940">
    <property type="entry name" value="DUF92"/>
    <property type="match status" value="1"/>
</dbReference>
<protein>
    <submittedName>
        <fullName evidence="6">Uncharacterized protein</fullName>
    </submittedName>
</protein>
<evidence type="ECO:0000256" key="4">
    <source>
        <dbReference type="ARBA" id="ARBA00022989"/>
    </source>
</evidence>
<dbReference type="InterPro" id="IPR002794">
    <property type="entry name" value="DUF92_TMEM19"/>
</dbReference>
<dbReference type="EMBL" id="JBBWWR010000020">
    <property type="protein sequence ID" value="KAK8939777.1"/>
    <property type="molecule type" value="Genomic_DNA"/>
</dbReference>
<organism evidence="6 7">
    <name type="scientific">Platanthera guangdongensis</name>
    <dbReference type="NCBI Taxonomy" id="2320717"/>
    <lineage>
        <taxon>Eukaryota</taxon>
        <taxon>Viridiplantae</taxon>
        <taxon>Streptophyta</taxon>
        <taxon>Embryophyta</taxon>
        <taxon>Tracheophyta</taxon>
        <taxon>Spermatophyta</taxon>
        <taxon>Magnoliopsida</taxon>
        <taxon>Liliopsida</taxon>
        <taxon>Asparagales</taxon>
        <taxon>Orchidaceae</taxon>
        <taxon>Orchidoideae</taxon>
        <taxon>Orchideae</taxon>
        <taxon>Orchidinae</taxon>
        <taxon>Platanthera</taxon>
    </lineage>
</organism>
<evidence type="ECO:0000313" key="6">
    <source>
        <dbReference type="EMBL" id="KAK8939777.1"/>
    </source>
</evidence>
<keyword evidence="7" id="KW-1185">Reference proteome</keyword>
<evidence type="ECO:0000256" key="2">
    <source>
        <dbReference type="ARBA" id="ARBA00009012"/>
    </source>
</evidence>
<proteinExistence type="inferred from homology"/>
<sequence>MLSARSRREKPDLRSISSPYLHRRVILLFFLFSIKAQQPQLLPKLSSEEIQICSLLSSLGWLTVSCPADVTRKELLVVPIATFARLCGSLIDSVLGATFQFSGYCSLRKKYIGIWRSSEEVTGRYSGDMGGGYRSAGGMRKWSLQLNSRKGQ</sequence>
<accession>A0ABR2LH70</accession>
<keyword evidence="5" id="KW-0472">Membrane</keyword>
<evidence type="ECO:0000256" key="3">
    <source>
        <dbReference type="ARBA" id="ARBA00022692"/>
    </source>
</evidence>
<comment type="caution">
    <text evidence="6">The sequence shown here is derived from an EMBL/GenBank/DDBJ whole genome shotgun (WGS) entry which is preliminary data.</text>
</comment>
<keyword evidence="4" id="KW-1133">Transmembrane helix</keyword>
<name>A0ABR2LH70_9ASPA</name>
<keyword evidence="3" id="KW-0812">Transmembrane</keyword>
<reference evidence="6 7" key="1">
    <citation type="journal article" date="2022" name="Nat. Plants">
        <title>Genomes of leafy and leafless Platanthera orchids illuminate the evolution of mycoheterotrophy.</title>
        <authorList>
            <person name="Li M.H."/>
            <person name="Liu K.W."/>
            <person name="Li Z."/>
            <person name="Lu H.C."/>
            <person name="Ye Q.L."/>
            <person name="Zhang D."/>
            <person name="Wang J.Y."/>
            <person name="Li Y.F."/>
            <person name="Zhong Z.M."/>
            <person name="Liu X."/>
            <person name="Yu X."/>
            <person name="Liu D.K."/>
            <person name="Tu X.D."/>
            <person name="Liu B."/>
            <person name="Hao Y."/>
            <person name="Liao X.Y."/>
            <person name="Jiang Y.T."/>
            <person name="Sun W.H."/>
            <person name="Chen J."/>
            <person name="Chen Y.Q."/>
            <person name="Ai Y."/>
            <person name="Zhai J.W."/>
            <person name="Wu S.S."/>
            <person name="Zhou Z."/>
            <person name="Hsiao Y.Y."/>
            <person name="Wu W.L."/>
            <person name="Chen Y.Y."/>
            <person name="Lin Y.F."/>
            <person name="Hsu J.L."/>
            <person name="Li C.Y."/>
            <person name="Wang Z.W."/>
            <person name="Zhao X."/>
            <person name="Zhong W.Y."/>
            <person name="Ma X.K."/>
            <person name="Ma L."/>
            <person name="Huang J."/>
            <person name="Chen G.Z."/>
            <person name="Huang M.Z."/>
            <person name="Huang L."/>
            <person name="Peng D.H."/>
            <person name="Luo Y.B."/>
            <person name="Zou S.Q."/>
            <person name="Chen S.P."/>
            <person name="Lan S."/>
            <person name="Tsai W.C."/>
            <person name="Van de Peer Y."/>
            <person name="Liu Z.J."/>
        </authorList>
    </citation>
    <scope>NUCLEOTIDE SEQUENCE [LARGE SCALE GENOMIC DNA]</scope>
    <source>
        <strain evidence="6">Lor288</strain>
    </source>
</reference>
<comment type="similarity">
    <text evidence="2">Belongs to the TMEM19 family.</text>
</comment>
<evidence type="ECO:0000313" key="7">
    <source>
        <dbReference type="Proteomes" id="UP001412067"/>
    </source>
</evidence>
<dbReference type="Proteomes" id="UP001412067">
    <property type="component" value="Unassembled WGS sequence"/>
</dbReference>